<dbReference type="RefSeq" id="WP_311636572.1">
    <property type="nucleotide sequence ID" value="NZ_JACHFH010000015.1"/>
</dbReference>
<proteinExistence type="predicted"/>
<dbReference type="AlphaFoldDB" id="A0A840UF08"/>
<sequence length="50" mass="5920">MIDYLVKIINKSENIVFLVEPVYLPNQEFPILEVLKEYIMKKPVSSIRPK</sequence>
<evidence type="ECO:0000313" key="2">
    <source>
        <dbReference type="Proteomes" id="UP000559117"/>
    </source>
</evidence>
<accession>A0A840UF08</accession>
<protein>
    <submittedName>
        <fullName evidence="1">Uncharacterized protein</fullName>
    </submittedName>
</protein>
<keyword evidence="2" id="KW-1185">Reference proteome</keyword>
<reference evidence="1 2" key="1">
    <citation type="submission" date="2020-08" db="EMBL/GenBank/DDBJ databases">
        <title>Genomic Encyclopedia of Type Strains, Phase IV (KMG-IV): sequencing the most valuable type-strain genomes for metagenomic binning, comparative biology and taxonomic classification.</title>
        <authorList>
            <person name="Goeker M."/>
        </authorList>
    </citation>
    <scope>NUCLEOTIDE SEQUENCE [LARGE SCALE GENOMIC DNA]</scope>
    <source>
        <strain evidence="1 2">DSM 24661</strain>
    </source>
</reference>
<comment type="caution">
    <text evidence="1">The sequence shown here is derived from an EMBL/GenBank/DDBJ whole genome shotgun (WGS) entry which is preliminary data.</text>
</comment>
<name>A0A840UF08_9FIRM</name>
<organism evidence="1 2">
    <name type="scientific">Pectinatus brassicae</name>
    <dbReference type="NCBI Taxonomy" id="862415"/>
    <lineage>
        <taxon>Bacteria</taxon>
        <taxon>Bacillati</taxon>
        <taxon>Bacillota</taxon>
        <taxon>Negativicutes</taxon>
        <taxon>Selenomonadales</taxon>
        <taxon>Selenomonadaceae</taxon>
        <taxon>Pectinatus</taxon>
    </lineage>
</organism>
<gene>
    <name evidence="1" type="ORF">HNR32_001459</name>
</gene>
<dbReference type="EMBL" id="JACHFH010000015">
    <property type="protein sequence ID" value="MBB5336311.1"/>
    <property type="molecule type" value="Genomic_DNA"/>
</dbReference>
<evidence type="ECO:0000313" key="1">
    <source>
        <dbReference type="EMBL" id="MBB5336311.1"/>
    </source>
</evidence>
<dbReference type="Proteomes" id="UP000559117">
    <property type="component" value="Unassembled WGS sequence"/>
</dbReference>